<gene>
    <name evidence="2" type="ORF">IFJ97_05720</name>
</gene>
<dbReference type="Proteomes" id="UP000598633">
    <property type="component" value="Unassembled WGS sequence"/>
</dbReference>
<dbReference type="SUPFAM" id="SSF54991">
    <property type="entry name" value="Anticodon-binding domain of PheRS"/>
    <property type="match status" value="1"/>
</dbReference>
<evidence type="ECO:0000313" key="2">
    <source>
        <dbReference type="EMBL" id="MBD3870842.1"/>
    </source>
</evidence>
<accession>A0A8J7CEV2</accession>
<sequence length="168" mass="18513">EKVGLPGLEWKRGGEPWFSEDAGANLETADGKTIGMAGLVSKDIAARWDVGTDVAIAELDIDIASEPALPRYEALARFPLVVMDMTVEHEEGLSFAELESATRDLAGDWVEDVSYVTRFPLPDGSGRVRTTQRLIYRHPDRSLTQEEVNTEHSNLREGLAERLGVTFA</sequence>
<dbReference type="Pfam" id="PF03147">
    <property type="entry name" value="FDX-ACB"/>
    <property type="match status" value="1"/>
</dbReference>
<dbReference type="AlphaFoldDB" id="A0A8J7CEV2"/>
<reference evidence="2 3" key="1">
    <citation type="submission" date="2020-08" db="EMBL/GenBank/DDBJ databases">
        <title>Acidobacteriota in marine sediments use diverse sulfur dissimilation pathways.</title>
        <authorList>
            <person name="Wasmund K."/>
        </authorList>
    </citation>
    <scope>NUCLEOTIDE SEQUENCE [LARGE SCALE GENOMIC DNA]</scope>
    <source>
        <strain evidence="2">MAG AM3-A</strain>
    </source>
</reference>
<dbReference type="InterPro" id="IPR045864">
    <property type="entry name" value="aa-tRNA-synth_II/BPL/LPL"/>
</dbReference>
<dbReference type="InterPro" id="IPR036690">
    <property type="entry name" value="Fdx_antiC-bd_sf"/>
</dbReference>
<dbReference type="PROSITE" id="PS51447">
    <property type="entry name" value="FDX_ACB"/>
    <property type="match status" value="1"/>
</dbReference>
<organism evidence="2 3">
    <name type="scientific">Candidatus Sulfomarinibacter kjeldsenii</name>
    <dbReference type="NCBI Taxonomy" id="2885994"/>
    <lineage>
        <taxon>Bacteria</taxon>
        <taxon>Pseudomonadati</taxon>
        <taxon>Acidobacteriota</taxon>
        <taxon>Thermoanaerobaculia</taxon>
        <taxon>Thermoanaerobaculales</taxon>
        <taxon>Candidatus Sulfomarinibacteraceae</taxon>
        <taxon>Candidatus Sulfomarinibacter</taxon>
    </lineage>
</organism>
<feature type="non-terminal residue" evidence="2">
    <location>
        <position position="1"/>
    </location>
</feature>
<dbReference type="EMBL" id="JACXWA010000096">
    <property type="protein sequence ID" value="MBD3870842.1"/>
    <property type="molecule type" value="Genomic_DNA"/>
</dbReference>
<name>A0A8J7CEV2_9BACT</name>
<dbReference type="SMART" id="SM00896">
    <property type="entry name" value="FDX-ACB"/>
    <property type="match status" value="1"/>
</dbReference>
<evidence type="ECO:0000313" key="3">
    <source>
        <dbReference type="Proteomes" id="UP000598633"/>
    </source>
</evidence>
<feature type="domain" description="FDX-ACB" evidence="1">
    <location>
        <begin position="76"/>
        <end position="168"/>
    </location>
</feature>
<comment type="caution">
    <text evidence="2">The sequence shown here is derived from an EMBL/GenBank/DDBJ whole genome shotgun (WGS) entry which is preliminary data.</text>
</comment>
<dbReference type="InterPro" id="IPR005121">
    <property type="entry name" value="Fdx_antiC-bd"/>
</dbReference>
<dbReference type="Gene3D" id="3.30.930.10">
    <property type="entry name" value="Bira Bifunctional Protein, Domain 2"/>
    <property type="match status" value="1"/>
</dbReference>
<dbReference type="Gene3D" id="3.30.70.380">
    <property type="entry name" value="Ferrodoxin-fold anticodon-binding domain"/>
    <property type="match status" value="1"/>
</dbReference>
<evidence type="ECO:0000259" key="1">
    <source>
        <dbReference type="PROSITE" id="PS51447"/>
    </source>
</evidence>
<proteinExistence type="predicted"/>
<protein>
    <recommendedName>
        <fullName evidence="1">FDX-ACB domain-containing protein</fullName>
    </recommendedName>
</protein>